<dbReference type="SUPFAM" id="SSF56112">
    <property type="entry name" value="Protein kinase-like (PK-like)"/>
    <property type="match status" value="1"/>
</dbReference>
<dbReference type="InterPro" id="IPR011009">
    <property type="entry name" value="Kinase-like_dom_sf"/>
</dbReference>
<reference evidence="1" key="1">
    <citation type="journal article" date="2023" name="Mol. Phylogenet. Evol.">
        <title>Genome-scale phylogeny and comparative genomics of the fungal order Sordariales.</title>
        <authorList>
            <person name="Hensen N."/>
            <person name="Bonometti L."/>
            <person name="Westerberg I."/>
            <person name="Brannstrom I.O."/>
            <person name="Guillou S."/>
            <person name="Cros-Aarteil S."/>
            <person name="Calhoun S."/>
            <person name="Haridas S."/>
            <person name="Kuo A."/>
            <person name="Mondo S."/>
            <person name="Pangilinan J."/>
            <person name="Riley R."/>
            <person name="LaButti K."/>
            <person name="Andreopoulos B."/>
            <person name="Lipzen A."/>
            <person name="Chen C."/>
            <person name="Yan M."/>
            <person name="Daum C."/>
            <person name="Ng V."/>
            <person name="Clum A."/>
            <person name="Steindorff A."/>
            <person name="Ohm R.A."/>
            <person name="Martin F."/>
            <person name="Silar P."/>
            <person name="Natvig D.O."/>
            <person name="Lalanne C."/>
            <person name="Gautier V."/>
            <person name="Ament-Velasquez S.L."/>
            <person name="Kruys A."/>
            <person name="Hutchinson M.I."/>
            <person name="Powell A.J."/>
            <person name="Barry K."/>
            <person name="Miller A.N."/>
            <person name="Grigoriev I.V."/>
            <person name="Debuchy R."/>
            <person name="Gladieux P."/>
            <person name="Hiltunen Thoren M."/>
            <person name="Johannesson H."/>
        </authorList>
    </citation>
    <scope>NUCLEOTIDE SEQUENCE</scope>
    <source>
        <strain evidence="1">PSN293</strain>
    </source>
</reference>
<dbReference type="EMBL" id="MU858066">
    <property type="protein sequence ID" value="KAK4216709.1"/>
    <property type="molecule type" value="Genomic_DNA"/>
</dbReference>
<dbReference type="Proteomes" id="UP001301769">
    <property type="component" value="Unassembled WGS sequence"/>
</dbReference>
<evidence type="ECO:0000313" key="2">
    <source>
        <dbReference type="Proteomes" id="UP001301769"/>
    </source>
</evidence>
<comment type="caution">
    <text evidence="1">The sequence shown here is derived from an EMBL/GenBank/DDBJ whole genome shotgun (WGS) entry which is preliminary data.</text>
</comment>
<proteinExistence type="predicted"/>
<organism evidence="1 2">
    <name type="scientific">Rhypophila decipiens</name>
    <dbReference type="NCBI Taxonomy" id="261697"/>
    <lineage>
        <taxon>Eukaryota</taxon>
        <taxon>Fungi</taxon>
        <taxon>Dikarya</taxon>
        <taxon>Ascomycota</taxon>
        <taxon>Pezizomycotina</taxon>
        <taxon>Sordariomycetes</taxon>
        <taxon>Sordariomycetidae</taxon>
        <taxon>Sordariales</taxon>
        <taxon>Naviculisporaceae</taxon>
        <taxon>Rhypophila</taxon>
    </lineage>
</organism>
<gene>
    <name evidence="1" type="ORF">QBC37DRAFT_438660</name>
</gene>
<reference evidence="1" key="2">
    <citation type="submission" date="2023-05" db="EMBL/GenBank/DDBJ databases">
        <authorList>
            <consortium name="Lawrence Berkeley National Laboratory"/>
            <person name="Steindorff A."/>
            <person name="Hensen N."/>
            <person name="Bonometti L."/>
            <person name="Westerberg I."/>
            <person name="Brannstrom I.O."/>
            <person name="Guillou S."/>
            <person name="Cros-Aarteil S."/>
            <person name="Calhoun S."/>
            <person name="Haridas S."/>
            <person name="Kuo A."/>
            <person name="Mondo S."/>
            <person name="Pangilinan J."/>
            <person name="Riley R."/>
            <person name="Labutti K."/>
            <person name="Andreopoulos B."/>
            <person name="Lipzen A."/>
            <person name="Chen C."/>
            <person name="Yanf M."/>
            <person name="Daum C."/>
            <person name="Ng V."/>
            <person name="Clum A."/>
            <person name="Ohm R."/>
            <person name="Martin F."/>
            <person name="Silar P."/>
            <person name="Natvig D."/>
            <person name="Lalanne C."/>
            <person name="Gautier V."/>
            <person name="Ament-Velasquez S.L."/>
            <person name="Kruys A."/>
            <person name="Hutchinson M.I."/>
            <person name="Powell A.J."/>
            <person name="Barry K."/>
            <person name="Miller A.N."/>
            <person name="Grigoriev I.V."/>
            <person name="Debuchy R."/>
            <person name="Gladieux P."/>
            <person name="Thoren M.H."/>
            <person name="Johannesson H."/>
        </authorList>
    </citation>
    <scope>NUCLEOTIDE SEQUENCE</scope>
    <source>
        <strain evidence="1">PSN293</strain>
    </source>
</reference>
<accession>A0AAN6YCB0</accession>
<sequence>MEFAYGEQFADTIQRELAGTRYACTALEELSRGSSNYTFEGILTTPLDDGTAQVVVKHTQDHRAASPEVFMPPSRCLVEKESLEVLTTLPPTPGPCIVRAPKLLYFIPKSNTQVLEFLPDSVDLKYYMLKHFSAPNDASKKPLCDALGHSIGTWLRSFHQWATLPGQNVLRDIAETNKAVQKHHCERFYERLVDIIADYPSILEEERGILETIRDEEVAALRNPDQLQVVHGDFWTGKYGSPTMDLGRMIAELYQIYFFMGIKEARWLITAIINGYGHIDDKFAFRTAVHIGARMINFGTLAGDLVPETRLQRGIRMGREMIVHARREDRGWFEAGDLACLFAGRD</sequence>
<evidence type="ECO:0000313" key="1">
    <source>
        <dbReference type="EMBL" id="KAK4216709.1"/>
    </source>
</evidence>
<dbReference type="AlphaFoldDB" id="A0AAN6YCB0"/>
<dbReference type="GO" id="GO:0016301">
    <property type="term" value="F:kinase activity"/>
    <property type="evidence" value="ECO:0007669"/>
    <property type="project" value="UniProtKB-KW"/>
</dbReference>
<keyword evidence="1" id="KW-0418">Kinase</keyword>
<keyword evidence="2" id="KW-1185">Reference proteome</keyword>
<dbReference type="Gene3D" id="3.30.200.20">
    <property type="entry name" value="Phosphorylase Kinase, domain 1"/>
    <property type="match status" value="1"/>
</dbReference>
<name>A0AAN6YCB0_9PEZI</name>
<keyword evidence="1" id="KW-0808">Transferase</keyword>
<protein>
    <submittedName>
        <fullName evidence="1">Kinase-like domain-containing protein</fullName>
    </submittedName>
</protein>